<feature type="region of interest" description="Disordered" evidence="1">
    <location>
        <begin position="434"/>
        <end position="466"/>
    </location>
</feature>
<feature type="compositionally biased region" description="Low complexity" evidence="1">
    <location>
        <begin position="216"/>
        <end position="226"/>
    </location>
</feature>
<evidence type="ECO:0000313" key="2">
    <source>
        <dbReference type="EMBL" id="CAD9085618.1"/>
    </source>
</evidence>
<feature type="compositionally biased region" description="Polar residues" evidence="1">
    <location>
        <begin position="370"/>
        <end position="379"/>
    </location>
</feature>
<reference evidence="2" key="1">
    <citation type="submission" date="2021-01" db="EMBL/GenBank/DDBJ databases">
        <authorList>
            <person name="Corre E."/>
            <person name="Pelletier E."/>
            <person name="Niang G."/>
            <person name="Scheremetjew M."/>
            <person name="Finn R."/>
            <person name="Kale V."/>
            <person name="Holt S."/>
            <person name="Cochrane G."/>
            <person name="Meng A."/>
            <person name="Brown T."/>
            <person name="Cohen L."/>
        </authorList>
    </citation>
    <scope>NUCLEOTIDE SEQUENCE</scope>
    <source>
        <strain evidence="2">WS</strain>
    </source>
</reference>
<feature type="region of interest" description="Disordered" evidence="1">
    <location>
        <begin position="189"/>
        <end position="226"/>
    </location>
</feature>
<feature type="region of interest" description="Disordered" evidence="1">
    <location>
        <begin position="301"/>
        <end position="384"/>
    </location>
</feature>
<protein>
    <submittedName>
        <fullName evidence="2">Uncharacterized protein</fullName>
    </submittedName>
</protein>
<dbReference type="AlphaFoldDB" id="A0A7S1KU52"/>
<accession>A0A7S1KU52</accession>
<gene>
    <name evidence="2" type="ORF">PCOS0759_LOCUS8872</name>
</gene>
<feature type="compositionally biased region" description="Basic and acidic residues" evidence="1">
    <location>
        <begin position="112"/>
        <end position="125"/>
    </location>
</feature>
<feature type="compositionally biased region" description="Basic and acidic residues" evidence="1">
    <location>
        <begin position="434"/>
        <end position="448"/>
    </location>
</feature>
<proteinExistence type="predicted"/>
<feature type="region of interest" description="Disordered" evidence="1">
    <location>
        <begin position="112"/>
        <end position="175"/>
    </location>
</feature>
<dbReference type="EMBL" id="HBGD01010792">
    <property type="protein sequence ID" value="CAD9085618.1"/>
    <property type="molecule type" value="Transcribed_RNA"/>
</dbReference>
<organism evidence="2">
    <name type="scientific">Percolomonas cosmopolitus</name>
    <dbReference type="NCBI Taxonomy" id="63605"/>
    <lineage>
        <taxon>Eukaryota</taxon>
        <taxon>Discoba</taxon>
        <taxon>Heterolobosea</taxon>
        <taxon>Tetramitia</taxon>
        <taxon>Eutetramitia</taxon>
        <taxon>Percolomonadidae</taxon>
        <taxon>Percolomonas</taxon>
    </lineage>
</organism>
<feature type="compositionally biased region" description="Polar residues" evidence="1">
    <location>
        <begin position="301"/>
        <end position="317"/>
    </location>
</feature>
<evidence type="ECO:0000256" key="1">
    <source>
        <dbReference type="SAM" id="MobiDB-lite"/>
    </source>
</evidence>
<feature type="compositionally biased region" description="Polar residues" evidence="1">
    <location>
        <begin position="150"/>
        <end position="175"/>
    </location>
</feature>
<sequence length="466" mass="53140">MSTNPIQEVPQTLFKYTSKKYGNRLQAFLQNPRLNSGNSELYVNMMQKLEREREIQRKREMSKLPEHIMSPEMQERRMRIQDGRKTQQFEREKRKVMDNLKKIRERRNLGLVDSGDHHGRRHDNFANEGGTHASQRSLSHHRTGVAPVQNAFSASTTKTPTKGGNASATASKQANNDESFIAKTIEHAKQENGSQQKAVPVPNISNKRKNQEEHPSTAALHNSSSASLISHSSSIDVTSSMPSFNDWLKRQNSQKQMALPDNSPKSFDDWKQNRGKIRKELEETRKELSMQLTRRASLSPINTSPLMQRMTSPQSPNALDEGVSPIPVPRISHHIYRTSPSSPSPSTERKNRPWNQNKLERRPSLARMRSTASTLSRGNASEADTLDQHIEDYISDESSSTLSVEDHHTERTLFKLNQKYEKIAKHKTQVLEKLKNSSSTKELHRELSSLRLMTLQQGGGEQRDEE</sequence>
<name>A0A7S1KU52_9EUKA</name>